<evidence type="ECO:0000256" key="10">
    <source>
        <dbReference type="ARBA" id="ARBA00022840"/>
    </source>
</evidence>
<comment type="caution">
    <text evidence="17">The sequence shown here is derived from an EMBL/GenBank/DDBJ whole genome shotgun (WGS) entry which is preliminary data.</text>
</comment>
<evidence type="ECO:0000256" key="2">
    <source>
        <dbReference type="ARBA" id="ARBA00005201"/>
    </source>
</evidence>
<dbReference type="GO" id="GO:0008531">
    <property type="term" value="F:riboflavin kinase activity"/>
    <property type="evidence" value="ECO:0007669"/>
    <property type="project" value="UniProtKB-EC"/>
</dbReference>
<name>A0ABW6IKE3_9CYAN</name>
<keyword evidence="6 14" id="KW-0548">Nucleotidyltransferase</keyword>
<keyword evidence="3 14" id="KW-0285">Flavoprotein</keyword>
<keyword evidence="11" id="KW-0511">Multifunctional enzyme</keyword>
<keyword evidence="7 14" id="KW-0547">Nucleotide-binding</keyword>
<dbReference type="PIRSF" id="PIRSF004491">
    <property type="entry name" value="FAD_Synth"/>
    <property type="match status" value="1"/>
</dbReference>
<dbReference type="PANTHER" id="PTHR22749:SF6">
    <property type="entry name" value="RIBOFLAVIN KINASE"/>
    <property type="match status" value="1"/>
</dbReference>
<evidence type="ECO:0000313" key="17">
    <source>
        <dbReference type="EMBL" id="MFE4108040.1"/>
    </source>
</evidence>
<evidence type="ECO:0000256" key="8">
    <source>
        <dbReference type="ARBA" id="ARBA00022777"/>
    </source>
</evidence>
<comment type="pathway">
    <text evidence="2 14">Cofactor biosynthesis; FMN biosynthesis; FMN from riboflavin (ATP route): step 1/1.</text>
</comment>
<sequence length="358" mass="38993">MWVTSSTSTAKTPTAIALGNFDGVHLGHRQVIEPILPQAAPPPGVKPPEGSPSHPATFASVQGYSDVSSQAFSQDNAAAGFSAGQLRPPYATVLTFFPHPREFFSGQSRPLLTPLDEKADQLKRMGVEQLILFPFNQQLSELTPEAFVEEVLLQQLQAQRISVGVDFRFGCRRAGTAEDLKAIAARQGIPVNIVALKQLGGERISSSNIRQALLAGDLDRAKALLGRAYSLTGRVVMGQQLGRTLGFPTANLKLLADKFLPRQGVYAVRVQGDRLAQAVEPLLGVMNIGYRPTVAGQQQTVEVHILNWSGDLYDQNLTVSLEAFLRPEQRFDSLEDLKRQIQADCEAALGMLSRGDRR</sequence>
<keyword evidence="18" id="KW-1185">Reference proteome</keyword>
<comment type="catalytic activity">
    <reaction evidence="12 14">
        <text>riboflavin + ATP = FMN + ADP + H(+)</text>
        <dbReference type="Rhea" id="RHEA:14357"/>
        <dbReference type="ChEBI" id="CHEBI:15378"/>
        <dbReference type="ChEBI" id="CHEBI:30616"/>
        <dbReference type="ChEBI" id="CHEBI:57986"/>
        <dbReference type="ChEBI" id="CHEBI:58210"/>
        <dbReference type="ChEBI" id="CHEBI:456216"/>
        <dbReference type="EC" id="2.7.1.26"/>
    </reaction>
</comment>
<dbReference type="EC" id="2.7.1.26" evidence="14"/>
<keyword evidence="4 14" id="KW-0288">FMN</keyword>
<evidence type="ECO:0000256" key="13">
    <source>
        <dbReference type="ARBA" id="ARBA00049494"/>
    </source>
</evidence>
<comment type="catalytic activity">
    <reaction evidence="13 14">
        <text>FMN + ATP + H(+) = FAD + diphosphate</text>
        <dbReference type="Rhea" id="RHEA:17237"/>
        <dbReference type="ChEBI" id="CHEBI:15378"/>
        <dbReference type="ChEBI" id="CHEBI:30616"/>
        <dbReference type="ChEBI" id="CHEBI:33019"/>
        <dbReference type="ChEBI" id="CHEBI:57692"/>
        <dbReference type="ChEBI" id="CHEBI:58210"/>
        <dbReference type="EC" id="2.7.7.2"/>
    </reaction>
</comment>
<reference evidence="17 18" key="1">
    <citation type="submission" date="2024-10" db="EMBL/GenBank/DDBJ databases">
        <authorList>
            <person name="Ratan Roy A."/>
            <person name="Morales Sandoval P.H."/>
            <person name="De Los Santos Villalobos S."/>
            <person name="Chakraborty S."/>
            <person name="Mukherjee J."/>
        </authorList>
    </citation>
    <scope>NUCLEOTIDE SEQUENCE [LARGE SCALE GENOMIC DNA]</scope>
    <source>
        <strain evidence="17 18">S1</strain>
    </source>
</reference>
<feature type="compositionally biased region" description="Pro residues" evidence="15">
    <location>
        <begin position="39"/>
        <end position="50"/>
    </location>
</feature>
<evidence type="ECO:0000256" key="5">
    <source>
        <dbReference type="ARBA" id="ARBA00022679"/>
    </source>
</evidence>
<dbReference type="EC" id="2.7.7.2" evidence="14"/>
<protein>
    <recommendedName>
        <fullName evidence="14">Riboflavin biosynthesis protein</fullName>
    </recommendedName>
    <domain>
        <recommendedName>
            <fullName evidence="14">Riboflavin kinase</fullName>
            <ecNumber evidence="14">2.7.1.26</ecNumber>
        </recommendedName>
        <alternativeName>
            <fullName evidence="14">Flavokinase</fullName>
        </alternativeName>
    </domain>
    <domain>
        <recommendedName>
            <fullName evidence="14">FMN adenylyltransferase</fullName>
            <ecNumber evidence="14">2.7.7.2</ecNumber>
        </recommendedName>
        <alternativeName>
            <fullName evidence="14">FAD pyrophosphorylase</fullName>
        </alternativeName>
        <alternativeName>
            <fullName evidence="14">FAD synthase</fullName>
        </alternativeName>
    </domain>
</protein>
<dbReference type="GO" id="GO:0003919">
    <property type="term" value="F:FMN adenylyltransferase activity"/>
    <property type="evidence" value="ECO:0007669"/>
    <property type="project" value="UniProtKB-EC"/>
</dbReference>
<dbReference type="InterPro" id="IPR002606">
    <property type="entry name" value="Riboflavin_kinase_bac"/>
</dbReference>
<dbReference type="InterPro" id="IPR014729">
    <property type="entry name" value="Rossmann-like_a/b/a_fold"/>
</dbReference>
<dbReference type="InterPro" id="IPR023465">
    <property type="entry name" value="Riboflavin_kinase_dom_sf"/>
</dbReference>
<dbReference type="CDD" id="cd02064">
    <property type="entry name" value="FAD_synthetase_N"/>
    <property type="match status" value="1"/>
</dbReference>
<dbReference type="SUPFAM" id="SSF52374">
    <property type="entry name" value="Nucleotidylyl transferase"/>
    <property type="match status" value="1"/>
</dbReference>
<evidence type="ECO:0000256" key="6">
    <source>
        <dbReference type="ARBA" id="ARBA00022695"/>
    </source>
</evidence>
<proteinExistence type="inferred from homology"/>
<evidence type="ECO:0000256" key="14">
    <source>
        <dbReference type="PIRNR" id="PIRNR004491"/>
    </source>
</evidence>
<comment type="pathway">
    <text evidence="1 14">Cofactor biosynthesis; FAD biosynthesis; FAD from FMN: step 1/1.</text>
</comment>
<evidence type="ECO:0000256" key="7">
    <source>
        <dbReference type="ARBA" id="ARBA00022741"/>
    </source>
</evidence>
<dbReference type="PANTHER" id="PTHR22749">
    <property type="entry name" value="RIBOFLAVIN KINASE/FMN ADENYLYLTRANSFERASE"/>
    <property type="match status" value="1"/>
</dbReference>
<dbReference type="SMART" id="SM00904">
    <property type="entry name" value="Flavokinase"/>
    <property type="match status" value="1"/>
</dbReference>
<keyword evidence="9 14" id="KW-0274">FAD</keyword>
<dbReference type="InterPro" id="IPR015865">
    <property type="entry name" value="Riboflavin_kinase_bac/euk"/>
</dbReference>
<feature type="domain" description="Riboflavin kinase" evidence="16">
    <location>
        <begin position="224"/>
        <end position="353"/>
    </location>
</feature>
<comment type="similarity">
    <text evidence="14">Belongs to the ribF family.</text>
</comment>
<evidence type="ECO:0000256" key="9">
    <source>
        <dbReference type="ARBA" id="ARBA00022827"/>
    </source>
</evidence>
<dbReference type="EMBL" id="JBHZOL010000098">
    <property type="protein sequence ID" value="MFE4108040.1"/>
    <property type="molecule type" value="Genomic_DNA"/>
</dbReference>
<evidence type="ECO:0000256" key="11">
    <source>
        <dbReference type="ARBA" id="ARBA00023268"/>
    </source>
</evidence>
<dbReference type="Pfam" id="PF01687">
    <property type="entry name" value="Flavokinase"/>
    <property type="match status" value="1"/>
</dbReference>
<keyword evidence="8 14" id="KW-0418">Kinase</keyword>
<dbReference type="NCBIfam" id="TIGR00083">
    <property type="entry name" value="ribF"/>
    <property type="match status" value="1"/>
</dbReference>
<dbReference type="Gene3D" id="2.40.30.30">
    <property type="entry name" value="Riboflavin kinase-like"/>
    <property type="match status" value="1"/>
</dbReference>
<dbReference type="Pfam" id="PF06574">
    <property type="entry name" value="FAD_syn"/>
    <property type="match status" value="2"/>
</dbReference>
<evidence type="ECO:0000256" key="3">
    <source>
        <dbReference type="ARBA" id="ARBA00022630"/>
    </source>
</evidence>
<keyword evidence="5 14" id="KW-0808">Transferase</keyword>
<evidence type="ECO:0000256" key="1">
    <source>
        <dbReference type="ARBA" id="ARBA00004726"/>
    </source>
</evidence>
<feature type="region of interest" description="Disordered" evidence="15">
    <location>
        <begin position="37"/>
        <end position="58"/>
    </location>
</feature>
<accession>A0ABW6IKE3</accession>
<evidence type="ECO:0000256" key="15">
    <source>
        <dbReference type="SAM" id="MobiDB-lite"/>
    </source>
</evidence>
<dbReference type="Gene3D" id="3.40.50.620">
    <property type="entry name" value="HUPs"/>
    <property type="match status" value="1"/>
</dbReference>
<keyword evidence="10 14" id="KW-0067">ATP-binding</keyword>
<dbReference type="Proteomes" id="UP001600165">
    <property type="component" value="Unassembled WGS sequence"/>
</dbReference>
<dbReference type="SUPFAM" id="SSF82114">
    <property type="entry name" value="Riboflavin kinase-like"/>
    <property type="match status" value="1"/>
</dbReference>
<evidence type="ECO:0000313" key="18">
    <source>
        <dbReference type="Proteomes" id="UP001600165"/>
    </source>
</evidence>
<organism evidence="17 18">
    <name type="scientific">Almyronema epifaneia S1</name>
    <dbReference type="NCBI Taxonomy" id="2991925"/>
    <lineage>
        <taxon>Bacteria</taxon>
        <taxon>Bacillati</taxon>
        <taxon>Cyanobacteriota</taxon>
        <taxon>Cyanophyceae</taxon>
        <taxon>Nodosilineales</taxon>
        <taxon>Nodosilineaceae</taxon>
        <taxon>Almyronema</taxon>
        <taxon>Almyronema epifaneia</taxon>
    </lineage>
</organism>
<dbReference type="InterPro" id="IPR023468">
    <property type="entry name" value="Riboflavin_kinase"/>
</dbReference>
<evidence type="ECO:0000256" key="12">
    <source>
        <dbReference type="ARBA" id="ARBA00047880"/>
    </source>
</evidence>
<dbReference type="NCBIfam" id="NF004160">
    <property type="entry name" value="PRK05627.1-3"/>
    <property type="match status" value="1"/>
</dbReference>
<evidence type="ECO:0000256" key="4">
    <source>
        <dbReference type="ARBA" id="ARBA00022643"/>
    </source>
</evidence>
<dbReference type="InterPro" id="IPR015864">
    <property type="entry name" value="FAD_synthase"/>
</dbReference>
<evidence type="ECO:0000259" key="16">
    <source>
        <dbReference type="SMART" id="SM00904"/>
    </source>
</evidence>
<dbReference type="RefSeq" id="WP_377967368.1">
    <property type="nucleotide sequence ID" value="NZ_JBHZOL010000098.1"/>
</dbReference>
<gene>
    <name evidence="17" type="ORF">ACFVKH_17285</name>
</gene>